<dbReference type="Pfam" id="PF20258">
    <property type="entry name" value="tRNA_Me_trans_C"/>
    <property type="match status" value="1"/>
</dbReference>
<protein>
    <recommendedName>
        <fullName evidence="9">tRNA-specific 2-thiouridylase MnmA</fullName>
        <ecNumber evidence="9">2.8.1.13</ecNumber>
    </recommendedName>
</protein>
<name>A0A1F5E6F6_9BACT</name>
<sequence length="422" mass="48502">MTNKKVAIGLSGGVDSAVAAALLLDQGYEVTAVHLVCYHEPGRLSRRASTWSGCRADQDRKDALKIALKLNIPFKVLDFKKAYHDKVLAYFFDEYKKGRTPNPDIVCNQEIKFGLFYEWALRQAQGKPAFDYVATGHYAKKLQSASWRTIFNFQTKLKTKNKKEKTETNFGLFIPKDKDKDQTYFLYRLKQEQLEHLLFPLADLTKKEVRQIAWEKDLPVATKKDSTGICFIGELNMHQFMKDRLGEKPGEVVDSKGKVIGTHPGYWFFTIGQRHGWKPESRIKNLELRSKDKVKQKGREKDIPRLYVLDRVKEKNQIIVGTRKEVMKREFVVEDVNWLSNIAIKPYSNKAIEFFVRIRHRGELLPISNFQFLISNKRMRILLAKPVFGVASGQSAVLYSKIKNQISKIKNRSVVLGGGVIA</sequence>
<evidence type="ECO:0000313" key="13">
    <source>
        <dbReference type="Proteomes" id="UP000177006"/>
    </source>
</evidence>
<dbReference type="SUPFAM" id="SSF52402">
    <property type="entry name" value="Adenine nucleotide alpha hydrolases-like"/>
    <property type="match status" value="1"/>
</dbReference>
<reference evidence="12 13" key="1">
    <citation type="journal article" date="2016" name="Nat. Commun.">
        <title>Thousands of microbial genomes shed light on interconnected biogeochemical processes in an aquifer system.</title>
        <authorList>
            <person name="Anantharaman K."/>
            <person name="Brown C.T."/>
            <person name="Hug L.A."/>
            <person name="Sharon I."/>
            <person name="Castelle C.J."/>
            <person name="Probst A.J."/>
            <person name="Thomas B.C."/>
            <person name="Singh A."/>
            <person name="Wilkins M.J."/>
            <person name="Karaoz U."/>
            <person name="Brodie E.L."/>
            <person name="Williams K.H."/>
            <person name="Hubbard S.S."/>
            <person name="Banfield J.F."/>
        </authorList>
    </citation>
    <scope>NUCLEOTIDE SEQUENCE [LARGE SCALE GENOMIC DNA]</scope>
</reference>
<dbReference type="GO" id="GO:0005524">
    <property type="term" value="F:ATP binding"/>
    <property type="evidence" value="ECO:0007669"/>
    <property type="project" value="UniProtKB-KW"/>
</dbReference>
<dbReference type="PANTHER" id="PTHR11933">
    <property type="entry name" value="TRNA 5-METHYLAMINOMETHYL-2-THIOURIDYLATE -METHYLTRANSFERASE"/>
    <property type="match status" value="1"/>
</dbReference>
<comment type="caution">
    <text evidence="12">The sequence shown here is derived from an EMBL/GenBank/DDBJ whole genome shotgun (WGS) entry which is preliminary data.</text>
</comment>
<evidence type="ECO:0000256" key="9">
    <source>
        <dbReference type="HAMAP-Rule" id="MF_00144"/>
    </source>
</evidence>
<dbReference type="GO" id="GO:0002143">
    <property type="term" value="P:tRNA wobble position uridine thiolation"/>
    <property type="evidence" value="ECO:0007669"/>
    <property type="project" value="TreeGrafter"/>
</dbReference>
<feature type="binding site" evidence="9">
    <location>
        <position position="35"/>
    </location>
    <ligand>
        <name>ATP</name>
        <dbReference type="ChEBI" id="CHEBI:30616"/>
    </ligand>
</feature>
<evidence type="ECO:0000256" key="8">
    <source>
        <dbReference type="ARBA" id="ARBA00051542"/>
    </source>
</evidence>
<dbReference type="InterPro" id="IPR014729">
    <property type="entry name" value="Rossmann-like_a/b/a_fold"/>
</dbReference>
<dbReference type="EMBL" id="MEZK01000014">
    <property type="protein sequence ID" value="OGD62938.1"/>
    <property type="molecule type" value="Genomic_DNA"/>
</dbReference>
<feature type="region of interest" description="Interaction with tRNA" evidence="9">
    <location>
        <begin position="180"/>
        <end position="182"/>
    </location>
</feature>
<feature type="domain" description="tRNA-specific 2-thiouridylase MnmA-like central" evidence="11">
    <location>
        <begin position="239"/>
        <end position="321"/>
    </location>
</feature>
<dbReference type="Gene3D" id="3.40.50.620">
    <property type="entry name" value="HUPs"/>
    <property type="match status" value="1"/>
</dbReference>
<comment type="function">
    <text evidence="9">Catalyzes the 2-thiolation of uridine at the wobble position (U34) of tRNA, leading to the formation of s(2)U34.</text>
</comment>
<evidence type="ECO:0000259" key="11">
    <source>
        <dbReference type="Pfam" id="PF20259"/>
    </source>
</evidence>
<dbReference type="CDD" id="cd01998">
    <property type="entry name" value="MnmA_TRMU-like"/>
    <property type="match status" value="1"/>
</dbReference>
<dbReference type="InterPro" id="IPR046885">
    <property type="entry name" value="MnmA-like_C"/>
</dbReference>
<evidence type="ECO:0000256" key="2">
    <source>
        <dbReference type="ARBA" id="ARBA00022679"/>
    </source>
</evidence>
<dbReference type="NCBIfam" id="NF001138">
    <property type="entry name" value="PRK00143.1"/>
    <property type="match status" value="1"/>
</dbReference>
<feature type="binding site" evidence="9">
    <location>
        <begin position="9"/>
        <end position="16"/>
    </location>
    <ligand>
        <name>ATP</name>
        <dbReference type="ChEBI" id="CHEBI:30616"/>
    </ligand>
</feature>
<dbReference type="GO" id="GO:0005737">
    <property type="term" value="C:cytoplasm"/>
    <property type="evidence" value="ECO:0007669"/>
    <property type="project" value="UniProtKB-SubCell"/>
</dbReference>
<feature type="binding site" evidence="9">
    <location>
        <position position="136"/>
    </location>
    <ligand>
        <name>ATP</name>
        <dbReference type="ChEBI" id="CHEBI:30616"/>
    </ligand>
</feature>
<dbReference type="Gene3D" id="2.40.30.10">
    <property type="entry name" value="Translation factors"/>
    <property type="match status" value="1"/>
</dbReference>
<keyword evidence="6 9" id="KW-0694">RNA-binding</keyword>
<dbReference type="InterPro" id="IPR023382">
    <property type="entry name" value="MnmA-like_central_sf"/>
</dbReference>
<dbReference type="GO" id="GO:0103016">
    <property type="term" value="F:tRNA-uridine 2-sulfurtransferase activity"/>
    <property type="evidence" value="ECO:0007669"/>
    <property type="project" value="UniProtKB-EC"/>
</dbReference>
<organism evidence="12 13">
    <name type="scientific">Candidatus Beckwithbacteria bacterium RBG_13_42_9</name>
    <dbReference type="NCBI Taxonomy" id="1797457"/>
    <lineage>
        <taxon>Bacteria</taxon>
        <taxon>Candidatus Beckwithiibacteriota</taxon>
    </lineage>
</organism>
<evidence type="ECO:0000313" key="12">
    <source>
        <dbReference type="EMBL" id="OGD62938.1"/>
    </source>
</evidence>
<evidence type="ECO:0000256" key="1">
    <source>
        <dbReference type="ARBA" id="ARBA00022555"/>
    </source>
</evidence>
<dbReference type="Proteomes" id="UP000177006">
    <property type="component" value="Unassembled WGS sequence"/>
</dbReference>
<evidence type="ECO:0000256" key="7">
    <source>
        <dbReference type="ARBA" id="ARBA00023157"/>
    </source>
</evidence>
<dbReference type="InterPro" id="IPR046884">
    <property type="entry name" value="MnmA-like_central"/>
</dbReference>
<keyword evidence="1 9" id="KW-0820">tRNA-binding</keyword>
<comment type="caution">
    <text evidence="9">Lacks conserved residue(s) required for the propagation of feature annotation.</text>
</comment>
<evidence type="ECO:0000259" key="10">
    <source>
        <dbReference type="Pfam" id="PF20258"/>
    </source>
</evidence>
<feature type="active site" description="Cysteine persulfide intermediate" evidence="9">
    <location>
        <position position="230"/>
    </location>
</feature>
<dbReference type="Gene3D" id="2.30.30.280">
    <property type="entry name" value="Adenine nucleotide alpha hydrolases-like domains"/>
    <property type="match status" value="1"/>
</dbReference>
<dbReference type="NCBIfam" id="TIGR00420">
    <property type="entry name" value="trmU"/>
    <property type="match status" value="1"/>
</dbReference>
<dbReference type="PANTHER" id="PTHR11933:SF5">
    <property type="entry name" value="MITOCHONDRIAL TRNA-SPECIFIC 2-THIOURIDYLASE 1"/>
    <property type="match status" value="1"/>
</dbReference>
<dbReference type="HAMAP" id="MF_00144">
    <property type="entry name" value="tRNA_thiouridyl_MnmA"/>
    <property type="match status" value="1"/>
</dbReference>
<dbReference type="InterPro" id="IPR004506">
    <property type="entry name" value="MnmA-like"/>
</dbReference>
<feature type="active site" description="Nucleophile" evidence="9">
    <location>
        <position position="107"/>
    </location>
</feature>
<feature type="region of interest" description="Interaction with target base in tRNA" evidence="9">
    <location>
        <begin position="102"/>
        <end position="104"/>
    </location>
</feature>
<evidence type="ECO:0000256" key="3">
    <source>
        <dbReference type="ARBA" id="ARBA00022694"/>
    </source>
</evidence>
<keyword evidence="3 9" id="KW-0819">tRNA processing</keyword>
<keyword evidence="7" id="KW-1015">Disulfide bond</keyword>
<keyword evidence="9" id="KW-0963">Cytoplasm</keyword>
<keyword evidence="4 9" id="KW-0547">Nucleotide-binding</keyword>
<dbReference type="GO" id="GO:0000049">
    <property type="term" value="F:tRNA binding"/>
    <property type="evidence" value="ECO:0007669"/>
    <property type="project" value="UniProtKB-KW"/>
</dbReference>
<comment type="similarity">
    <text evidence="9">Belongs to the MnmA/TRMU family.</text>
</comment>
<evidence type="ECO:0000256" key="6">
    <source>
        <dbReference type="ARBA" id="ARBA00022884"/>
    </source>
</evidence>
<evidence type="ECO:0000256" key="5">
    <source>
        <dbReference type="ARBA" id="ARBA00022840"/>
    </source>
</evidence>
<dbReference type="Pfam" id="PF03054">
    <property type="entry name" value="tRNA_Me_trans"/>
    <property type="match status" value="1"/>
</dbReference>
<keyword evidence="5 9" id="KW-0067">ATP-binding</keyword>
<accession>A0A1F5E6F6</accession>
<keyword evidence="2 9" id="KW-0808">Transferase</keyword>
<gene>
    <name evidence="9" type="primary">mnmA</name>
    <name evidence="12" type="ORF">A2160_04185</name>
</gene>
<dbReference type="Pfam" id="PF20259">
    <property type="entry name" value="tRNA_Me_trans_M"/>
    <property type="match status" value="1"/>
</dbReference>
<feature type="site" description="Interaction with tRNA" evidence="9">
    <location>
        <position position="137"/>
    </location>
</feature>
<dbReference type="AlphaFoldDB" id="A0A1F5E6F6"/>
<dbReference type="STRING" id="1797457.A2160_04185"/>
<comment type="catalytic activity">
    <reaction evidence="8 9">
        <text>S-sulfanyl-L-cysteinyl-[protein] + uridine(34) in tRNA + AH2 + ATP = 2-thiouridine(34) in tRNA + L-cysteinyl-[protein] + A + AMP + diphosphate + H(+)</text>
        <dbReference type="Rhea" id="RHEA:47032"/>
        <dbReference type="Rhea" id="RHEA-COMP:10131"/>
        <dbReference type="Rhea" id="RHEA-COMP:11726"/>
        <dbReference type="Rhea" id="RHEA-COMP:11727"/>
        <dbReference type="Rhea" id="RHEA-COMP:11728"/>
        <dbReference type="ChEBI" id="CHEBI:13193"/>
        <dbReference type="ChEBI" id="CHEBI:15378"/>
        <dbReference type="ChEBI" id="CHEBI:17499"/>
        <dbReference type="ChEBI" id="CHEBI:29950"/>
        <dbReference type="ChEBI" id="CHEBI:30616"/>
        <dbReference type="ChEBI" id="CHEBI:33019"/>
        <dbReference type="ChEBI" id="CHEBI:61963"/>
        <dbReference type="ChEBI" id="CHEBI:65315"/>
        <dbReference type="ChEBI" id="CHEBI:87170"/>
        <dbReference type="ChEBI" id="CHEBI:456215"/>
        <dbReference type="EC" id="2.8.1.13"/>
    </reaction>
</comment>
<dbReference type="EC" id="2.8.1.13" evidence="9"/>
<feature type="domain" description="tRNA-specific 2-thiouridylase MnmA-like C-terminal" evidence="10">
    <location>
        <begin position="329"/>
        <end position="421"/>
    </location>
</feature>
<proteinExistence type="inferred from homology"/>
<comment type="subcellular location">
    <subcellularLocation>
        <location evidence="9">Cytoplasm</location>
    </subcellularLocation>
</comment>
<feature type="site" description="Interaction with tRNA" evidence="9">
    <location>
        <position position="394"/>
    </location>
</feature>
<evidence type="ECO:0000256" key="4">
    <source>
        <dbReference type="ARBA" id="ARBA00022741"/>
    </source>
</evidence>